<organism evidence="5 6">
    <name type="scientific">Phellinidium pouzarii</name>
    <dbReference type="NCBI Taxonomy" id="167371"/>
    <lineage>
        <taxon>Eukaryota</taxon>
        <taxon>Fungi</taxon>
        <taxon>Dikarya</taxon>
        <taxon>Basidiomycota</taxon>
        <taxon>Agaricomycotina</taxon>
        <taxon>Agaricomycetes</taxon>
        <taxon>Hymenochaetales</taxon>
        <taxon>Hymenochaetaceae</taxon>
        <taxon>Phellinidium</taxon>
    </lineage>
</organism>
<evidence type="ECO:0000256" key="3">
    <source>
        <dbReference type="SAM" id="MobiDB-lite"/>
    </source>
</evidence>
<evidence type="ECO:0000256" key="2">
    <source>
        <dbReference type="ARBA" id="ARBA00023242"/>
    </source>
</evidence>
<feature type="domain" description="INO80 complex subunit F" evidence="4">
    <location>
        <begin position="89"/>
        <end position="120"/>
    </location>
</feature>
<dbReference type="Proteomes" id="UP000308199">
    <property type="component" value="Unassembled WGS sequence"/>
</dbReference>
<evidence type="ECO:0000313" key="6">
    <source>
        <dbReference type="Proteomes" id="UP000308199"/>
    </source>
</evidence>
<feature type="compositionally biased region" description="Low complexity" evidence="3">
    <location>
        <begin position="180"/>
        <end position="203"/>
    </location>
</feature>
<comment type="subcellular location">
    <subcellularLocation>
        <location evidence="1">Nucleus</location>
    </subcellularLocation>
</comment>
<feature type="region of interest" description="Disordered" evidence="3">
    <location>
        <begin position="127"/>
        <end position="215"/>
    </location>
</feature>
<keyword evidence="2" id="KW-0539">Nucleus</keyword>
<reference evidence="5 6" key="1">
    <citation type="submission" date="2019-02" db="EMBL/GenBank/DDBJ databases">
        <title>Genome sequencing of the rare red list fungi Phellinidium pouzarii.</title>
        <authorList>
            <person name="Buettner E."/>
            <person name="Kellner H."/>
        </authorList>
    </citation>
    <scope>NUCLEOTIDE SEQUENCE [LARGE SCALE GENOMIC DNA]</scope>
    <source>
        <strain evidence="5 6">DSM 108285</strain>
    </source>
</reference>
<gene>
    <name evidence="5" type="ORF">EW145_g8334</name>
</gene>
<feature type="compositionally biased region" description="Basic residues" evidence="3">
    <location>
        <begin position="156"/>
        <end position="166"/>
    </location>
</feature>
<feature type="compositionally biased region" description="Pro residues" evidence="3">
    <location>
        <begin position="134"/>
        <end position="147"/>
    </location>
</feature>
<proteinExistence type="predicted"/>
<evidence type="ECO:0000256" key="1">
    <source>
        <dbReference type="ARBA" id="ARBA00004123"/>
    </source>
</evidence>
<dbReference type="OrthoDB" id="10070927at2759"/>
<accession>A0A4S4K6Z1</accession>
<comment type="caution">
    <text evidence="5">The sequence shown here is derived from an EMBL/GenBank/DDBJ whole genome shotgun (WGS) entry which is preliminary data.</text>
</comment>
<keyword evidence="6" id="KW-1185">Reference proteome</keyword>
<evidence type="ECO:0000313" key="5">
    <source>
        <dbReference type="EMBL" id="THG93601.1"/>
    </source>
</evidence>
<dbReference type="AlphaFoldDB" id="A0A4S4K6Z1"/>
<dbReference type="EMBL" id="SGPK01001259">
    <property type="protein sequence ID" value="THG93601.1"/>
    <property type="molecule type" value="Genomic_DNA"/>
</dbReference>
<dbReference type="GO" id="GO:0005634">
    <property type="term" value="C:nucleus"/>
    <property type="evidence" value="ECO:0007669"/>
    <property type="project" value="UniProtKB-SubCell"/>
</dbReference>
<feature type="compositionally biased region" description="Low complexity" evidence="3">
    <location>
        <begin position="17"/>
        <end position="32"/>
    </location>
</feature>
<sequence length="215" mass="23180">MNLHDSASSIAPPHQPQQQQQTTTTTTTTTTTRTKSKAYQSGIAAGAEDVKYATKYRDLKKKVREIEAVSNHVLLLLLSFPTSVPLSLSKDNDKLLFKVLQAKRNIQRAKLERAILYERLGTLPASPLAQNAGLPPPPPPPPQPQPQPQQGVQLQAHRHPHPHPHPHATPGDSPRDGRLAATASAAPASAAPAATATGEAAPHPARREQREGRML</sequence>
<dbReference type="InterPro" id="IPR056513">
    <property type="entry name" value="INO80F"/>
</dbReference>
<protein>
    <recommendedName>
        <fullName evidence="4">INO80 complex subunit F domain-containing protein</fullName>
    </recommendedName>
</protein>
<feature type="region of interest" description="Disordered" evidence="3">
    <location>
        <begin position="1"/>
        <end position="34"/>
    </location>
</feature>
<evidence type="ECO:0000259" key="4">
    <source>
        <dbReference type="Pfam" id="PF24245"/>
    </source>
</evidence>
<name>A0A4S4K6Z1_9AGAM</name>
<dbReference type="Pfam" id="PF24245">
    <property type="entry name" value="INO80F"/>
    <property type="match status" value="1"/>
</dbReference>
<feature type="compositionally biased region" description="Basic and acidic residues" evidence="3">
    <location>
        <begin position="205"/>
        <end position="215"/>
    </location>
</feature>
<feature type="non-terminal residue" evidence="5">
    <location>
        <position position="215"/>
    </location>
</feature>